<dbReference type="InterPro" id="IPR001810">
    <property type="entry name" value="F-box_dom"/>
</dbReference>
<dbReference type="Pfam" id="PF12937">
    <property type="entry name" value="F-box-like"/>
    <property type="match status" value="1"/>
</dbReference>
<protein>
    <submittedName>
        <fullName evidence="2">FBXL8</fullName>
    </submittedName>
</protein>
<dbReference type="SMART" id="SM00256">
    <property type="entry name" value="FBOX"/>
    <property type="match status" value="1"/>
</dbReference>
<sequence>MPILVSFSSVAYSLCCRFKNCVSDVNPSCVTVAISLNFSLASKELIPSLAGTMDWSELPDHIIIQIFSYLPLFDRFNCCLTCKAWNQCFGASCLWQAMCFQFFSKNMSRSLQCLEKYGHFLKKVCIELDQSMDYNRINALKVMDFLSKIPNRRLTSLTIVFKSENPLFYAGKEFVEALKQLFSLPPSTDCDHKENNNFEMARLKEVNLSQLDVAYDNSVFDLLSVNHPSLEVLNIQNRVLVSKVTWDCMYRLVEQCLYLRELHVFHSSLSDEVLFLLAKQCRPQVFEYLSIKCRIDEKYHPDLTVEAWSAVTTAHPRLRVKLHFDHTCPQDRVLDIMQPVIPVVDLHLDTFTMLHNEVQRAGDYYSATLQITMLIATHHKYFIQSSTNFYTKPDMINKLNFPTINGVFS</sequence>
<gene>
    <name evidence="2" type="ORF">SPHA_63513</name>
</gene>
<proteinExistence type="predicted"/>
<dbReference type="Gene3D" id="3.80.10.10">
    <property type="entry name" value="Ribonuclease Inhibitor"/>
    <property type="match status" value="1"/>
</dbReference>
<dbReference type="PANTHER" id="PTHR20872:SF1">
    <property type="entry name" value="F-BOX DOMAIN-CONTAINING PROTEIN"/>
    <property type="match status" value="1"/>
</dbReference>
<organism evidence="2 3">
    <name type="scientific">Acanthosepion pharaonis</name>
    <name type="common">Pharaoh cuttlefish</name>
    <name type="synonym">Sepia pharaonis</name>
    <dbReference type="NCBI Taxonomy" id="158019"/>
    <lineage>
        <taxon>Eukaryota</taxon>
        <taxon>Metazoa</taxon>
        <taxon>Spiralia</taxon>
        <taxon>Lophotrochozoa</taxon>
        <taxon>Mollusca</taxon>
        <taxon>Cephalopoda</taxon>
        <taxon>Coleoidea</taxon>
        <taxon>Decapodiformes</taxon>
        <taxon>Sepiida</taxon>
        <taxon>Sepiina</taxon>
        <taxon>Sepiidae</taxon>
        <taxon>Acanthosepion</taxon>
    </lineage>
</organism>
<name>A0A812E2J0_ACAPH</name>
<dbReference type="FunFam" id="1.20.1280.50:FF:000005">
    <property type="entry name" value="F-box/LRR-repeat protein 3 isoform X1"/>
    <property type="match status" value="1"/>
</dbReference>
<dbReference type="SUPFAM" id="SSF81383">
    <property type="entry name" value="F-box domain"/>
    <property type="match status" value="1"/>
</dbReference>
<dbReference type="Proteomes" id="UP000597762">
    <property type="component" value="Unassembled WGS sequence"/>
</dbReference>
<dbReference type="OrthoDB" id="3219396at2759"/>
<dbReference type="EMBL" id="CAHIKZ030004549">
    <property type="protein sequence ID" value="CAE1312220.1"/>
    <property type="molecule type" value="Genomic_DNA"/>
</dbReference>
<comment type="caution">
    <text evidence="2">The sequence shown here is derived from an EMBL/GenBank/DDBJ whole genome shotgun (WGS) entry which is preliminary data.</text>
</comment>
<evidence type="ECO:0000313" key="3">
    <source>
        <dbReference type="Proteomes" id="UP000597762"/>
    </source>
</evidence>
<accession>A0A812E2J0</accession>
<dbReference type="PROSITE" id="PS50181">
    <property type="entry name" value="FBOX"/>
    <property type="match status" value="1"/>
</dbReference>
<dbReference type="InterPro" id="IPR032675">
    <property type="entry name" value="LRR_dom_sf"/>
</dbReference>
<feature type="domain" description="F-box" evidence="1">
    <location>
        <begin position="52"/>
        <end position="98"/>
    </location>
</feature>
<reference evidence="2" key="1">
    <citation type="submission" date="2021-01" db="EMBL/GenBank/DDBJ databases">
        <authorList>
            <person name="Li R."/>
            <person name="Bekaert M."/>
        </authorList>
    </citation>
    <scope>NUCLEOTIDE SEQUENCE</scope>
    <source>
        <strain evidence="2">Farmed</strain>
    </source>
</reference>
<keyword evidence="3" id="KW-1185">Reference proteome</keyword>
<dbReference type="PANTHER" id="PTHR20872">
    <property type="match status" value="1"/>
</dbReference>
<evidence type="ECO:0000259" key="1">
    <source>
        <dbReference type="PROSITE" id="PS50181"/>
    </source>
</evidence>
<evidence type="ECO:0000313" key="2">
    <source>
        <dbReference type="EMBL" id="CAE1312220.1"/>
    </source>
</evidence>
<dbReference type="Gene3D" id="1.20.1280.50">
    <property type="match status" value="1"/>
</dbReference>
<dbReference type="InterPro" id="IPR036047">
    <property type="entry name" value="F-box-like_dom_sf"/>
</dbReference>
<dbReference type="AlphaFoldDB" id="A0A812E2J0"/>